<protein>
    <submittedName>
        <fullName evidence="3">L,D-peptidoglycan transpeptidase YkuD (ErfK/YbiS/YcfS/YnhG family)</fullName>
    </submittedName>
</protein>
<keyword evidence="4" id="KW-1185">Reference proteome</keyword>
<dbReference type="InterPro" id="IPR005490">
    <property type="entry name" value="LD_TPept_cat_dom"/>
</dbReference>
<sequence length="256" mass="28137">MPELRRYPRAVTAALMLFVSAMPYARATDAPVAWTSSRQMVLVIVDDWNTDHGTLRTYTRDGDAWRPDGATSDVTIGSNGAAWGIGLNPAPSNGPVKVEGDNRSPAGVFRIGPAFGYAETSGTGMPYRGLTASDYCVDVSDSPYYNQLVDTRKVGEKAVEGSTEPMRRDLHFNGDHAYRIGFVIEHNPDARKGKGSCIFAHLWKSPTSPTAGCTAMTDTTMERLLAWLDPKKQPVFVLLPKNEYARLRNTWRLPAP</sequence>
<reference evidence="3 4" key="1">
    <citation type="submission" date="2019-03" db="EMBL/GenBank/DDBJ databases">
        <title>Above-ground endophytic microbial communities from plants in different locations in the United States.</title>
        <authorList>
            <person name="Frank C."/>
        </authorList>
    </citation>
    <scope>NUCLEOTIDE SEQUENCE [LARGE SCALE GENOMIC DNA]</scope>
    <source>
        <strain evidence="3 4">LP_13_YM</strain>
    </source>
</reference>
<dbReference type="AlphaFoldDB" id="A0A4R3YMP7"/>
<organism evidence="3 4">
    <name type="scientific">Luteibacter rhizovicinus</name>
    <dbReference type="NCBI Taxonomy" id="242606"/>
    <lineage>
        <taxon>Bacteria</taxon>
        <taxon>Pseudomonadati</taxon>
        <taxon>Pseudomonadota</taxon>
        <taxon>Gammaproteobacteria</taxon>
        <taxon>Lysobacterales</taxon>
        <taxon>Rhodanobacteraceae</taxon>
        <taxon>Luteibacter</taxon>
    </lineage>
</organism>
<dbReference type="OrthoDB" id="9804204at2"/>
<dbReference type="PANTHER" id="PTHR38589:SF1">
    <property type="entry name" value="BLR0621 PROTEIN"/>
    <property type="match status" value="1"/>
</dbReference>
<evidence type="ECO:0000313" key="4">
    <source>
        <dbReference type="Proteomes" id="UP000295645"/>
    </source>
</evidence>
<keyword evidence="1" id="KW-0732">Signal</keyword>
<dbReference type="Pfam" id="PF03734">
    <property type="entry name" value="YkuD"/>
    <property type="match status" value="1"/>
</dbReference>
<feature type="domain" description="L,D-TPase catalytic" evidence="2">
    <location>
        <begin position="56"/>
        <end position="237"/>
    </location>
</feature>
<name>A0A4R3YMP7_9GAMM</name>
<gene>
    <name evidence="3" type="ORF">EC912_10492</name>
</gene>
<feature type="chain" id="PRO_5020720701" evidence="1">
    <location>
        <begin position="28"/>
        <end position="256"/>
    </location>
</feature>
<evidence type="ECO:0000313" key="3">
    <source>
        <dbReference type="EMBL" id="TCV93897.1"/>
    </source>
</evidence>
<dbReference type="PANTHER" id="PTHR38589">
    <property type="entry name" value="BLR0621 PROTEIN"/>
    <property type="match status" value="1"/>
</dbReference>
<dbReference type="RefSeq" id="WP_132144061.1">
    <property type="nucleotide sequence ID" value="NZ_SMCS01000004.1"/>
</dbReference>
<accession>A0A4R3YMP7</accession>
<evidence type="ECO:0000256" key="1">
    <source>
        <dbReference type="SAM" id="SignalP"/>
    </source>
</evidence>
<proteinExistence type="predicted"/>
<dbReference type="Proteomes" id="UP000295645">
    <property type="component" value="Unassembled WGS sequence"/>
</dbReference>
<comment type="caution">
    <text evidence="3">The sequence shown here is derived from an EMBL/GenBank/DDBJ whole genome shotgun (WGS) entry which is preliminary data.</text>
</comment>
<dbReference type="GO" id="GO:0016740">
    <property type="term" value="F:transferase activity"/>
    <property type="evidence" value="ECO:0007669"/>
    <property type="project" value="InterPro"/>
</dbReference>
<evidence type="ECO:0000259" key="2">
    <source>
        <dbReference type="Pfam" id="PF03734"/>
    </source>
</evidence>
<feature type="signal peptide" evidence="1">
    <location>
        <begin position="1"/>
        <end position="27"/>
    </location>
</feature>
<dbReference type="EMBL" id="SMCS01000004">
    <property type="protein sequence ID" value="TCV93897.1"/>
    <property type="molecule type" value="Genomic_DNA"/>
</dbReference>